<dbReference type="AlphaFoldDB" id="A0A8I1XZ28"/>
<proteinExistence type="predicted"/>
<dbReference type="RefSeq" id="WP_172648781.1">
    <property type="nucleotide sequence ID" value="NZ_JAFICZ010000001.1"/>
</dbReference>
<accession>A0A8I1XZ28</accession>
<dbReference type="InterPro" id="IPR009333">
    <property type="entry name" value="DUF992"/>
</dbReference>
<dbReference type="EMBL" id="JAFICZ010000001">
    <property type="protein sequence ID" value="MBP1291244.1"/>
    <property type="molecule type" value="Genomic_DNA"/>
</dbReference>
<sequence length="189" mass="19374">MLLYETERGWDQAPTAINEFLRDDRGSEMRARILAVLCALSAWCGSVSSAGAQQASWTQIGMLACKLDPSVGFVIFGHQSMSCRFTQNPPLPIQLYEGALNTVGIDIGVSAGGALAWAVLAPTAGPPPGALAGEYVGASGDIGLGLGAGVNVLVGGSGRSFALQPVSVEGSIAVNVTLGLSGLQLRPIY</sequence>
<comment type="caution">
    <text evidence="1">The sequence shown here is derived from an EMBL/GenBank/DDBJ whole genome shotgun (WGS) entry which is preliminary data.</text>
</comment>
<reference evidence="1" key="1">
    <citation type="submission" date="2021-02" db="EMBL/GenBank/DDBJ databases">
        <title>Genomic Encyclopedia of Type Strains, Phase IV (KMG-V): Genome sequencing to study the core and pangenomes of soil and plant-associated prokaryotes.</title>
        <authorList>
            <person name="Whitman W."/>
        </authorList>
    </citation>
    <scope>NUCLEOTIDE SEQUENCE</scope>
    <source>
        <strain evidence="1">USDA 406</strain>
    </source>
</reference>
<organism evidence="1 2">
    <name type="scientific">Bradyrhizobium elkanii</name>
    <dbReference type="NCBI Taxonomy" id="29448"/>
    <lineage>
        <taxon>Bacteria</taxon>
        <taxon>Pseudomonadati</taxon>
        <taxon>Pseudomonadota</taxon>
        <taxon>Alphaproteobacteria</taxon>
        <taxon>Hyphomicrobiales</taxon>
        <taxon>Nitrobacteraceae</taxon>
        <taxon>Bradyrhizobium</taxon>
    </lineage>
</organism>
<evidence type="ECO:0008006" key="3">
    <source>
        <dbReference type="Google" id="ProtNLM"/>
    </source>
</evidence>
<protein>
    <recommendedName>
        <fullName evidence="3">DUF992 domain-containing protein</fullName>
    </recommendedName>
</protein>
<evidence type="ECO:0000313" key="1">
    <source>
        <dbReference type="EMBL" id="MBP1291244.1"/>
    </source>
</evidence>
<dbReference type="Proteomes" id="UP000673383">
    <property type="component" value="Unassembled WGS sequence"/>
</dbReference>
<dbReference type="Pfam" id="PF06186">
    <property type="entry name" value="DUF992"/>
    <property type="match status" value="1"/>
</dbReference>
<name>A0A8I1XZ28_BRAEL</name>
<evidence type="ECO:0000313" key="2">
    <source>
        <dbReference type="Proteomes" id="UP000673383"/>
    </source>
</evidence>
<gene>
    <name evidence="1" type="ORF">JOH49_000997</name>
</gene>